<dbReference type="Gene3D" id="3.40.50.150">
    <property type="entry name" value="Vaccinia Virus protein VP39"/>
    <property type="match status" value="1"/>
</dbReference>
<dbReference type="PANTHER" id="PTHR30481:SF3">
    <property type="entry name" value="DNA ADENINE METHYLASE"/>
    <property type="match status" value="1"/>
</dbReference>
<comment type="catalytic activity">
    <reaction evidence="6 8">
        <text>a 2'-deoxyadenosine in DNA + S-adenosyl-L-methionine = an N(6)-methyl-2'-deoxyadenosine in DNA + S-adenosyl-L-homocysteine + H(+)</text>
        <dbReference type="Rhea" id="RHEA:15197"/>
        <dbReference type="Rhea" id="RHEA-COMP:12418"/>
        <dbReference type="Rhea" id="RHEA-COMP:12419"/>
        <dbReference type="ChEBI" id="CHEBI:15378"/>
        <dbReference type="ChEBI" id="CHEBI:57856"/>
        <dbReference type="ChEBI" id="CHEBI:59789"/>
        <dbReference type="ChEBI" id="CHEBI:90615"/>
        <dbReference type="ChEBI" id="CHEBI:90616"/>
        <dbReference type="EC" id="2.1.1.72"/>
    </reaction>
</comment>
<evidence type="ECO:0000256" key="5">
    <source>
        <dbReference type="ARBA" id="ARBA00022691"/>
    </source>
</evidence>
<sequence length="300" mass="34671">MFRWHLATICENIGEHSYRYSDCMVAAAISELNPRPFLKWAGGKGRLIEQYQPYFPSHIDTYYEPFLGGGAIFFHLSARIKRAVLADINPELVNVYRCVRDQVDCLIEHLQDHQRCHSHAHYYAVRQQHYLPPLQRAARLIYLNKTCYNGLYRENSQGHFNVPMGRYKTPAICNPGGLRAASVALQVARIEVWPFEHILSLAGDEGDFVYFDPPYHPISVTSNFTAYNRYAFTAADQRRLQQTFARLAWRGVRSMLSNSDCPFIRELYRGFPTHTIQSSRSINSNARRRGKITELLVTSY</sequence>
<protein>
    <recommendedName>
        <fullName evidence="2 8">Site-specific DNA-methyltransferase (adenine-specific)</fullName>
        <ecNumber evidence="2 8">2.1.1.72</ecNumber>
    </recommendedName>
</protein>
<dbReference type="PRINTS" id="PR00505">
    <property type="entry name" value="D12N6MTFRASE"/>
</dbReference>
<dbReference type="EC" id="2.1.1.72" evidence="2 8"/>
<accession>A0A1Z3HU29</accession>
<dbReference type="EMBL" id="CP021983">
    <property type="protein sequence ID" value="ASC73772.1"/>
    <property type="molecule type" value="Genomic_DNA"/>
</dbReference>
<dbReference type="GO" id="GO:0006298">
    <property type="term" value="P:mismatch repair"/>
    <property type="evidence" value="ECO:0007669"/>
    <property type="project" value="TreeGrafter"/>
</dbReference>
<organism evidence="9 10">
    <name type="scientific">Halomicronema hongdechloris C2206</name>
    <dbReference type="NCBI Taxonomy" id="1641165"/>
    <lineage>
        <taxon>Bacteria</taxon>
        <taxon>Bacillati</taxon>
        <taxon>Cyanobacteriota</taxon>
        <taxon>Cyanophyceae</taxon>
        <taxon>Nodosilineales</taxon>
        <taxon>Nodosilineaceae</taxon>
        <taxon>Halomicronema</taxon>
    </lineage>
</organism>
<keyword evidence="4 8" id="KW-0808">Transferase</keyword>
<evidence type="ECO:0000256" key="7">
    <source>
        <dbReference type="PIRSR" id="PIRSR000398-1"/>
    </source>
</evidence>
<dbReference type="InterPro" id="IPR023095">
    <property type="entry name" value="Ade_MeTrfase_dom_2"/>
</dbReference>
<dbReference type="PIRSF" id="PIRSF000398">
    <property type="entry name" value="M_m6A_EcoRV"/>
    <property type="match status" value="1"/>
</dbReference>
<keyword evidence="5 8" id="KW-0949">S-adenosyl-L-methionine</keyword>
<dbReference type="InterPro" id="IPR029063">
    <property type="entry name" value="SAM-dependent_MTases_sf"/>
</dbReference>
<evidence type="ECO:0000256" key="8">
    <source>
        <dbReference type="RuleBase" id="RU361257"/>
    </source>
</evidence>
<dbReference type="STRING" id="1641165.XM38_02210"/>
<dbReference type="GO" id="GO:0043565">
    <property type="term" value="F:sequence-specific DNA binding"/>
    <property type="evidence" value="ECO:0007669"/>
    <property type="project" value="TreeGrafter"/>
</dbReference>
<dbReference type="GO" id="GO:0032259">
    <property type="term" value="P:methylation"/>
    <property type="evidence" value="ECO:0007669"/>
    <property type="project" value="UniProtKB-KW"/>
</dbReference>
<dbReference type="GO" id="GO:0009007">
    <property type="term" value="F:site-specific DNA-methyltransferase (adenine-specific) activity"/>
    <property type="evidence" value="ECO:0007669"/>
    <property type="project" value="UniProtKB-UniRule"/>
</dbReference>
<dbReference type="GO" id="GO:0009307">
    <property type="term" value="P:DNA restriction-modification system"/>
    <property type="evidence" value="ECO:0007669"/>
    <property type="project" value="InterPro"/>
</dbReference>
<evidence type="ECO:0000256" key="1">
    <source>
        <dbReference type="ARBA" id="ARBA00006594"/>
    </source>
</evidence>
<dbReference type="SUPFAM" id="SSF53335">
    <property type="entry name" value="S-adenosyl-L-methionine-dependent methyltransferases"/>
    <property type="match status" value="1"/>
</dbReference>
<evidence type="ECO:0000256" key="3">
    <source>
        <dbReference type="ARBA" id="ARBA00022603"/>
    </source>
</evidence>
<reference evidence="9 10" key="1">
    <citation type="journal article" date="2016" name="Biochim. Biophys. Acta">
        <title>Characterization of red-shifted phycobilisomes isolated from the chlorophyll f-containing cyanobacterium Halomicronema hongdechloris.</title>
        <authorList>
            <person name="Li Y."/>
            <person name="Lin Y."/>
            <person name="Garvey C.J."/>
            <person name="Birch D."/>
            <person name="Corkery R.W."/>
            <person name="Loughlin P.C."/>
            <person name="Scheer H."/>
            <person name="Willows R.D."/>
            <person name="Chen M."/>
        </authorList>
    </citation>
    <scope>NUCLEOTIDE SEQUENCE [LARGE SCALE GENOMIC DNA]</scope>
    <source>
        <strain evidence="9 10">C2206</strain>
    </source>
</reference>
<dbReference type="KEGG" id="hhg:XM38_047440"/>
<feature type="binding site" evidence="7">
    <location>
        <position position="40"/>
    </location>
    <ligand>
        <name>S-adenosyl-L-methionine</name>
        <dbReference type="ChEBI" id="CHEBI:59789"/>
    </ligand>
</feature>
<dbReference type="REBASE" id="204926">
    <property type="entry name" value="M.HhoC2206ORF47440P"/>
</dbReference>
<dbReference type="Gene3D" id="1.10.1020.10">
    <property type="entry name" value="Adenine-specific Methyltransferase, Domain 2"/>
    <property type="match status" value="1"/>
</dbReference>
<feature type="binding site" evidence="7">
    <location>
        <position position="44"/>
    </location>
    <ligand>
        <name>S-adenosyl-L-methionine</name>
        <dbReference type="ChEBI" id="CHEBI:59789"/>
    </ligand>
</feature>
<dbReference type="GO" id="GO:1904047">
    <property type="term" value="F:S-adenosyl-L-methionine binding"/>
    <property type="evidence" value="ECO:0007669"/>
    <property type="project" value="TreeGrafter"/>
</dbReference>
<evidence type="ECO:0000313" key="10">
    <source>
        <dbReference type="Proteomes" id="UP000191901"/>
    </source>
</evidence>
<dbReference type="PANTHER" id="PTHR30481">
    <property type="entry name" value="DNA ADENINE METHYLASE"/>
    <property type="match status" value="1"/>
</dbReference>
<dbReference type="NCBIfam" id="TIGR00571">
    <property type="entry name" value="dam"/>
    <property type="match status" value="1"/>
</dbReference>
<evidence type="ECO:0000256" key="2">
    <source>
        <dbReference type="ARBA" id="ARBA00011900"/>
    </source>
</evidence>
<proteinExistence type="inferred from homology"/>
<comment type="similarity">
    <text evidence="1 8">Belongs to the N(4)/N(6)-methyltransferase family.</text>
</comment>
<dbReference type="AlphaFoldDB" id="A0A1Z3HU29"/>
<evidence type="ECO:0000313" key="9">
    <source>
        <dbReference type="EMBL" id="ASC73772.1"/>
    </source>
</evidence>
<feature type="binding site" evidence="7">
    <location>
        <position position="212"/>
    </location>
    <ligand>
        <name>S-adenosyl-L-methionine</name>
        <dbReference type="ChEBI" id="CHEBI:59789"/>
    </ligand>
</feature>
<dbReference type="InterPro" id="IPR002052">
    <property type="entry name" value="DNA_methylase_N6_adenine_CS"/>
</dbReference>
<name>A0A1Z3HU29_9CYAN</name>
<feature type="binding site" evidence="7">
    <location>
        <position position="87"/>
    </location>
    <ligand>
        <name>S-adenosyl-L-methionine</name>
        <dbReference type="ChEBI" id="CHEBI:59789"/>
    </ligand>
</feature>
<dbReference type="Pfam" id="PF02086">
    <property type="entry name" value="MethyltransfD12"/>
    <property type="match status" value="1"/>
</dbReference>
<gene>
    <name evidence="9" type="primary">mbpA</name>
    <name evidence="9" type="ORF">XM38_047440</name>
</gene>
<dbReference type="Proteomes" id="UP000191901">
    <property type="component" value="Chromosome"/>
</dbReference>
<dbReference type="InterPro" id="IPR012327">
    <property type="entry name" value="MeTrfase_D12"/>
</dbReference>
<keyword evidence="10" id="KW-1185">Reference proteome</keyword>
<dbReference type="InterPro" id="IPR012263">
    <property type="entry name" value="M_m6A_EcoRV"/>
</dbReference>
<keyword evidence="3 8" id="KW-0489">Methyltransferase</keyword>
<evidence type="ECO:0000256" key="6">
    <source>
        <dbReference type="ARBA" id="ARBA00047942"/>
    </source>
</evidence>
<evidence type="ECO:0000256" key="4">
    <source>
        <dbReference type="ARBA" id="ARBA00022679"/>
    </source>
</evidence>
<dbReference type="PROSITE" id="PS00092">
    <property type="entry name" value="N6_MTASE"/>
    <property type="match status" value="1"/>
</dbReference>